<organism evidence="7 8">
    <name type="scientific">Catonella massiliensis</name>
    <dbReference type="NCBI Taxonomy" id="2799636"/>
    <lineage>
        <taxon>Bacteria</taxon>
        <taxon>Bacillati</taxon>
        <taxon>Bacillota</taxon>
        <taxon>Clostridia</taxon>
        <taxon>Lachnospirales</taxon>
        <taxon>Lachnospiraceae</taxon>
        <taxon>Catonella</taxon>
    </lineage>
</organism>
<dbReference type="PANTHER" id="PTHR24422">
    <property type="entry name" value="CHEMOTAXIS PROTEIN METHYLTRANSFERASE"/>
    <property type="match status" value="1"/>
</dbReference>
<evidence type="ECO:0000256" key="1">
    <source>
        <dbReference type="ARBA" id="ARBA00001541"/>
    </source>
</evidence>
<gene>
    <name evidence="7" type="ORF">JJN12_05515</name>
</gene>
<dbReference type="EMBL" id="JAEPRJ010000001">
    <property type="protein sequence ID" value="MBK5897246.1"/>
    <property type="molecule type" value="Genomic_DNA"/>
</dbReference>
<evidence type="ECO:0000256" key="3">
    <source>
        <dbReference type="ARBA" id="ARBA00022603"/>
    </source>
</evidence>
<evidence type="ECO:0000256" key="2">
    <source>
        <dbReference type="ARBA" id="ARBA00012534"/>
    </source>
</evidence>
<name>A0ABS1IZD5_9FIRM</name>
<dbReference type="SMART" id="SM00138">
    <property type="entry name" value="MeTrc"/>
    <property type="match status" value="1"/>
</dbReference>
<dbReference type="SUPFAM" id="SSF53335">
    <property type="entry name" value="S-adenosyl-L-methionine-dependent methyltransferases"/>
    <property type="match status" value="1"/>
</dbReference>
<dbReference type="SUPFAM" id="SSF47757">
    <property type="entry name" value="Chemotaxis receptor methyltransferase CheR, N-terminal domain"/>
    <property type="match status" value="1"/>
</dbReference>
<dbReference type="InterPro" id="IPR022642">
    <property type="entry name" value="CheR_C"/>
</dbReference>
<evidence type="ECO:0000259" key="6">
    <source>
        <dbReference type="PROSITE" id="PS50123"/>
    </source>
</evidence>
<dbReference type="InterPro" id="IPR022641">
    <property type="entry name" value="CheR_N"/>
</dbReference>
<keyword evidence="3" id="KW-0489">Methyltransferase</keyword>
<feature type="domain" description="CheR-type methyltransferase" evidence="6">
    <location>
        <begin position="1"/>
        <end position="258"/>
    </location>
</feature>
<sequence>MSDYESFKKQIYTLSSIDLDAYKEKQMKRRIDSLIAKNGFKTYDDYVKGLKTDKDLYDAFINYLTINVSEFWRNPEQWAILEKDIIPYLMKKDGKNIKIWSAACSTGDEPYSLVMLLLKFVPLNQIKIIATDIDNQVLEKAKMGVYSYNSVKGLPKELLEKHFTKLTATSYKINDDIKSRVEFKKHNLLKDPYPTGCSMIVCRNVVIYFTDEAKNEVFKKFHSVLKPEGVLFVGSTEQIIQSAAIGFKPQYSFFYIKQ</sequence>
<evidence type="ECO:0000256" key="4">
    <source>
        <dbReference type="ARBA" id="ARBA00022679"/>
    </source>
</evidence>
<proteinExistence type="predicted"/>
<dbReference type="Pfam" id="PF03705">
    <property type="entry name" value="CheR_N"/>
    <property type="match status" value="1"/>
</dbReference>
<keyword evidence="5" id="KW-0949">S-adenosyl-L-methionine</keyword>
<evidence type="ECO:0000256" key="5">
    <source>
        <dbReference type="ARBA" id="ARBA00022691"/>
    </source>
</evidence>
<keyword evidence="8" id="KW-1185">Reference proteome</keyword>
<dbReference type="RefSeq" id="WP_208428744.1">
    <property type="nucleotide sequence ID" value="NZ_JAEPRJ010000001.1"/>
</dbReference>
<dbReference type="PRINTS" id="PR00996">
    <property type="entry name" value="CHERMTFRASE"/>
</dbReference>
<dbReference type="EC" id="2.1.1.80" evidence="2"/>
<dbReference type="PANTHER" id="PTHR24422:SF19">
    <property type="entry name" value="CHEMOTAXIS PROTEIN METHYLTRANSFERASE"/>
    <property type="match status" value="1"/>
</dbReference>
<protein>
    <recommendedName>
        <fullName evidence="2">protein-glutamate O-methyltransferase</fullName>
        <ecNumber evidence="2">2.1.1.80</ecNumber>
    </recommendedName>
</protein>
<reference evidence="7 8" key="1">
    <citation type="submission" date="2021-01" db="EMBL/GenBank/DDBJ databases">
        <title>Isolation and description of Catonella massiliensis sp. nov., a novel Catonella species, isolated from a stable periodontitis subject.</title>
        <authorList>
            <person name="Antezack A."/>
            <person name="Boxberger M."/>
            <person name="La Scola B."/>
            <person name="Monnet-Corti V."/>
        </authorList>
    </citation>
    <scope>NUCLEOTIDE SEQUENCE [LARGE SCALE GENOMIC DNA]</scope>
    <source>
        <strain evidence="7 8">Marseille-Q4567</strain>
    </source>
</reference>
<dbReference type="Gene3D" id="3.40.50.150">
    <property type="entry name" value="Vaccinia Virus protein VP39"/>
    <property type="match status" value="1"/>
</dbReference>
<dbReference type="InterPro" id="IPR036804">
    <property type="entry name" value="CheR_N_sf"/>
</dbReference>
<evidence type="ECO:0000313" key="8">
    <source>
        <dbReference type="Proteomes" id="UP000604730"/>
    </source>
</evidence>
<accession>A0ABS1IZD5</accession>
<keyword evidence="4" id="KW-0808">Transferase</keyword>
<dbReference type="PROSITE" id="PS50123">
    <property type="entry name" value="CHER"/>
    <property type="match status" value="1"/>
</dbReference>
<dbReference type="Pfam" id="PF01739">
    <property type="entry name" value="CheR"/>
    <property type="match status" value="1"/>
</dbReference>
<dbReference type="Gene3D" id="1.10.155.10">
    <property type="entry name" value="Chemotaxis receptor methyltransferase CheR, N-terminal domain"/>
    <property type="match status" value="1"/>
</dbReference>
<comment type="caution">
    <text evidence="7">The sequence shown here is derived from an EMBL/GenBank/DDBJ whole genome shotgun (WGS) entry which is preliminary data.</text>
</comment>
<dbReference type="InterPro" id="IPR029063">
    <property type="entry name" value="SAM-dependent_MTases_sf"/>
</dbReference>
<dbReference type="InterPro" id="IPR000780">
    <property type="entry name" value="CheR_MeTrfase"/>
</dbReference>
<evidence type="ECO:0000313" key="7">
    <source>
        <dbReference type="EMBL" id="MBK5897246.1"/>
    </source>
</evidence>
<comment type="catalytic activity">
    <reaction evidence="1">
        <text>L-glutamyl-[protein] + S-adenosyl-L-methionine = [protein]-L-glutamate 5-O-methyl ester + S-adenosyl-L-homocysteine</text>
        <dbReference type="Rhea" id="RHEA:24452"/>
        <dbReference type="Rhea" id="RHEA-COMP:10208"/>
        <dbReference type="Rhea" id="RHEA-COMP:10311"/>
        <dbReference type="ChEBI" id="CHEBI:29973"/>
        <dbReference type="ChEBI" id="CHEBI:57856"/>
        <dbReference type="ChEBI" id="CHEBI:59789"/>
        <dbReference type="ChEBI" id="CHEBI:82795"/>
        <dbReference type="EC" id="2.1.1.80"/>
    </reaction>
</comment>
<dbReference type="InterPro" id="IPR050903">
    <property type="entry name" value="Bact_Chemotaxis_MeTrfase"/>
</dbReference>
<dbReference type="Proteomes" id="UP000604730">
    <property type="component" value="Unassembled WGS sequence"/>
</dbReference>